<feature type="active site" description="For OMPdecase activity" evidence="10">
    <location>
        <position position="109"/>
    </location>
</feature>
<keyword evidence="6 9" id="KW-0456">Lyase</keyword>
<dbReference type="GO" id="GO:0005829">
    <property type="term" value="C:cytosol"/>
    <property type="evidence" value="ECO:0007669"/>
    <property type="project" value="TreeGrafter"/>
</dbReference>
<evidence type="ECO:0000256" key="7">
    <source>
        <dbReference type="ARBA" id="ARBA00049157"/>
    </source>
</evidence>
<comment type="pathway">
    <text evidence="2 9 12">Pyrimidine metabolism; UMP biosynthesis via de novo pathway; UMP from orotate: step 2/2.</text>
</comment>
<dbReference type="InterPro" id="IPR001754">
    <property type="entry name" value="OMPdeCOase_dom"/>
</dbReference>
<dbReference type="GO" id="GO:0006207">
    <property type="term" value="P:'de novo' pyrimidine nucleobase biosynthetic process"/>
    <property type="evidence" value="ECO:0007669"/>
    <property type="project" value="InterPro"/>
</dbReference>
<dbReference type="SUPFAM" id="SSF51366">
    <property type="entry name" value="Ribulose-phoshate binding barrel"/>
    <property type="match status" value="1"/>
</dbReference>
<feature type="binding site" evidence="9 11">
    <location>
        <position position="254"/>
    </location>
    <ligand>
        <name>substrate</name>
    </ligand>
</feature>
<dbReference type="PANTHER" id="PTHR32119">
    <property type="entry name" value="OROTIDINE 5'-PHOSPHATE DECARBOXYLASE"/>
    <property type="match status" value="1"/>
</dbReference>
<comment type="function">
    <text evidence="1 9">Catalyzes the decarboxylation of orotidine 5'-monophosphate (OMP) to uridine 5'-monophosphate (UMP).</text>
</comment>
<feature type="active site" description="For OMPdecase activity" evidence="10">
    <location>
        <position position="104"/>
    </location>
</feature>
<dbReference type="NCBIfam" id="NF001273">
    <property type="entry name" value="PRK00230.1"/>
    <property type="match status" value="1"/>
</dbReference>
<name>A0AB74EP26_NEIGO</name>
<dbReference type="InterPro" id="IPR047596">
    <property type="entry name" value="OMPdecase_bac"/>
</dbReference>
<comment type="catalytic activity">
    <reaction evidence="7 9 12">
        <text>orotidine 5'-phosphate + H(+) = UMP + CO2</text>
        <dbReference type="Rhea" id="RHEA:11596"/>
        <dbReference type="ChEBI" id="CHEBI:15378"/>
        <dbReference type="ChEBI" id="CHEBI:16526"/>
        <dbReference type="ChEBI" id="CHEBI:57538"/>
        <dbReference type="ChEBI" id="CHEBI:57865"/>
        <dbReference type="EC" id="4.1.1.23"/>
    </reaction>
</comment>
<dbReference type="HAMAP" id="MF_01200_B">
    <property type="entry name" value="OMPdecase_type1_B"/>
    <property type="match status" value="1"/>
</dbReference>
<dbReference type="PANTHER" id="PTHR32119:SF2">
    <property type="entry name" value="OROTIDINE 5'-PHOSPHATE DECARBOXYLASE"/>
    <property type="match status" value="1"/>
</dbReference>
<comment type="caution">
    <text evidence="14">The sequence shown here is derived from an EMBL/GenBank/DDBJ whole genome shotgun (WGS) entry which is preliminary data.</text>
</comment>
<protein>
    <recommendedName>
        <fullName evidence="9">Orotidine 5'-phosphate decarboxylase</fullName>
        <ecNumber evidence="9">4.1.1.23</ecNumber>
    </recommendedName>
    <alternativeName>
        <fullName evidence="9">OMP decarboxylase</fullName>
        <shortName evidence="9">OMPDCase</shortName>
        <shortName evidence="9">OMPdecase</shortName>
    </alternativeName>
</protein>
<evidence type="ECO:0000256" key="12">
    <source>
        <dbReference type="RuleBase" id="RU000512"/>
    </source>
</evidence>
<comment type="similarity">
    <text evidence="8 9">Belongs to the OMP decarboxylase family. Type 1 subfamily.</text>
</comment>
<feature type="binding site" evidence="9 11">
    <location>
        <position position="55"/>
    </location>
    <ligand>
        <name>substrate</name>
    </ligand>
</feature>
<dbReference type="PROSITE" id="PS00156">
    <property type="entry name" value="OMPDECASE"/>
    <property type="match status" value="1"/>
</dbReference>
<dbReference type="InterPro" id="IPR011060">
    <property type="entry name" value="RibuloseP-bd_barrel"/>
</dbReference>
<feature type="binding site" evidence="9 11">
    <location>
        <position position="234"/>
    </location>
    <ligand>
        <name>substrate</name>
    </ligand>
</feature>
<dbReference type="GO" id="GO:0044205">
    <property type="term" value="P:'de novo' UMP biosynthetic process"/>
    <property type="evidence" value="ECO:0007669"/>
    <property type="project" value="UniProtKB-UniRule"/>
</dbReference>
<evidence type="ECO:0000256" key="9">
    <source>
        <dbReference type="HAMAP-Rule" id="MF_01200"/>
    </source>
</evidence>
<comment type="subunit">
    <text evidence="3 9">Homodimer.</text>
</comment>
<evidence type="ECO:0000259" key="13">
    <source>
        <dbReference type="SMART" id="SM00934"/>
    </source>
</evidence>
<feature type="binding site" evidence="9 11">
    <location>
        <position position="224"/>
    </location>
    <ligand>
        <name>substrate</name>
    </ligand>
</feature>
<evidence type="ECO:0000256" key="10">
    <source>
        <dbReference type="PIRSR" id="PIRSR614732-1"/>
    </source>
</evidence>
<evidence type="ECO:0000256" key="11">
    <source>
        <dbReference type="PIRSR" id="PIRSR614732-2"/>
    </source>
</evidence>
<evidence type="ECO:0000256" key="1">
    <source>
        <dbReference type="ARBA" id="ARBA00002356"/>
    </source>
</evidence>
<dbReference type="SMART" id="SM00934">
    <property type="entry name" value="OMPdecase"/>
    <property type="match status" value="1"/>
</dbReference>
<dbReference type="AlphaFoldDB" id="A0AB74EP26"/>
<feature type="binding site" evidence="9">
    <location>
        <begin position="104"/>
        <end position="113"/>
    </location>
    <ligand>
        <name>substrate</name>
    </ligand>
</feature>
<feature type="active site" description="For OMPdecase activity" evidence="10">
    <location>
        <position position="106"/>
    </location>
</feature>
<accession>A0AB74EP26</accession>
<feature type="active site" description="Proton donor" evidence="9">
    <location>
        <position position="106"/>
    </location>
</feature>
<dbReference type="NCBIfam" id="TIGR01740">
    <property type="entry name" value="pyrF"/>
    <property type="match status" value="1"/>
</dbReference>
<dbReference type="InterPro" id="IPR018089">
    <property type="entry name" value="OMPdecase_AS"/>
</dbReference>
<dbReference type="CDD" id="cd04725">
    <property type="entry name" value="OMP_decarboxylase_like"/>
    <property type="match status" value="1"/>
</dbReference>
<dbReference type="GO" id="GO:0004590">
    <property type="term" value="F:orotidine-5'-phosphate decarboxylase activity"/>
    <property type="evidence" value="ECO:0007669"/>
    <property type="project" value="UniProtKB-UniRule"/>
</dbReference>
<dbReference type="InterPro" id="IPR013785">
    <property type="entry name" value="Aldolase_TIM"/>
</dbReference>
<dbReference type="FunFam" id="3.20.20.70:FF:000015">
    <property type="entry name" value="Orotidine 5'-phosphate decarboxylase"/>
    <property type="match status" value="1"/>
</dbReference>
<dbReference type="Gene3D" id="3.20.20.70">
    <property type="entry name" value="Aldolase class I"/>
    <property type="match status" value="1"/>
</dbReference>
<dbReference type="EMBL" id="FMTB01000012">
    <property type="protein sequence ID" value="SCW10946.1"/>
    <property type="molecule type" value="Genomic_DNA"/>
</dbReference>
<proteinExistence type="inferred from homology"/>
<dbReference type="InterPro" id="IPR014732">
    <property type="entry name" value="OMPdecase"/>
</dbReference>
<feature type="binding site" evidence="9 11">
    <location>
        <position position="163"/>
    </location>
    <ligand>
        <name>substrate</name>
    </ligand>
</feature>
<evidence type="ECO:0000256" key="5">
    <source>
        <dbReference type="ARBA" id="ARBA00022975"/>
    </source>
</evidence>
<dbReference type="EC" id="4.1.1.23" evidence="9"/>
<evidence type="ECO:0000313" key="14">
    <source>
        <dbReference type="EMBL" id="SCW10946.1"/>
    </source>
</evidence>
<keyword evidence="5 9" id="KW-0665">Pyrimidine biosynthesis</keyword>
<gene>
    <name evidence="9 14" type="primary">pyrF</name>
    <name evidence="14" type="ORF">ESCNG_20073</name>
</gene>
<evidence type="ECO:0000256" key="8">
    <source>
        <dbReference type="ARBA" id="ARBA00061012"/>
    </source>
</evidence>
<evidence type="ECO:0000256" key="6">
    <source>
        <dbReference type="ARBA" id="ARBA00023239"/>
    </source>
</evidence>
<reference evidence="14 15" key="1">
    <citation type="submission" date="2016-09" db="EMBL/GenBank/DDBJ databases">
        <authorList>
            <person name="Kumanski S."/>
            <person name="Beatrice B."/>
        </authorList>
    </citation>
    <scope>NUCLEOTIDE SEQUENCE [LARGE SCALE GENOMIC DNA]</scope>
    <source>
        <strain evidence="14">Mankind</strain>
    </source>
</reference>
<evidence type="ECO:0000256" key="2">
    <source>
        <dbReference type="ARBA" id="ARBA00004861"/>
    </source>
</evidence>
<feature type="binding site" evidence="9 11">
    <location>
        <position position="255"/>
    </location>
    <ligand>
        <name>substrate</name>
    </ligand>
</feature>
<dbReference type="Proteomes" id="UP000182484">
    <property type="component" value="Unassembled WGS sequence"/>
</dbReference>
<dbReference type="Pfam" id="PF00215">
    <property type="entry name" value="OMPdecase"/>
    <property type="match status" value="1"/>
</dbReference>
<evidence type="ECO:0000256" key="3">
    <source>
        <dbReference type="ARBA" id="ARBA00011738"/>
    </source>
</evidence>
<feature type="binding site" evidence="9 11">
    <location>
        <position position="77"/>
    </location>
    <ligand>
        <name>substrate</name>
    </ligand>
</feature>
<sequence>MSRGGATTYRFKVNPLYCEKDDKGRLKTRNENTMNPLITDFQTPQQRTPVIVALDFANEKDTLGFVRNLDPALCQIKIGKELFTATGRSLAESLIHQGFKLFLDLKYHDIPHTVAQACKVAADMGVWMVDMHASGGRRMMEAAAEAVAGYGTKPLLIGVTVLTSMEQSDLAEIGLNTAPEEQVIRLAKLAQSSGLDGVVCSAQEAAPLRRELGRDFVLVTPGIRLDVAGNNDDQRRIMTPAEALAAGSTYLVMGRPVTRAADPVAVLREVNRVANLEAN</sequence>
<feature type="domain" description="Orotidine 5'-phosphate decarboxylase" evidence="13">
    <location>
        <begin position="49"/>
        <end position="270"/>
    </location>
</feature>
<evidence type="ECO:0000313" key="15">
    <source>
        <dbReference type="Proteomes" id="UP000182484"/>
    </source>
</evidence>
<organism evidence="14 15">
    <name type="scientific">Neisseria gonorrhoeae</name>
    <dbReference type="NCBI Taxonomy" id="485"/>
    <lineage>
        <taxon>Bacteria</taxon>
        <taxon>Pseudomonadati</taxon>
        <taxon>Pseudomonadota</taxon>
        <taxon>Betaproteobacteria</taxon>
        <taxon>Neisseriales</taxon>
        <taxon>Neisseriaceae</taxon>
        <taxon>Neisseria</taxon>
    </lineage>
</organism>
<keyword evidence="4 9" id="KW-0210">Decarboxylase</keyword>
<evidence type="ECO:0000256" key="4">
    <source>
        <dbReference type="ARBA" id="ARBA00022793"/>
    </source>
</evidence>